<keyword evidence="2" id="KW-1185">Reference proteome</keyword>
<dbReference type="Pfam" id="PF09952">
    <property type="entry name" value="AbiEi_2"/>
    <property type="match status" value="1"/>
</dbReference>
<comment type="caution">
    <text evidence="1">The sequence shown here is derived from an EMBL/GenBank/DDBJ whole genome shotgun (WGS) entry which is preliminary data.</text>
</comment>
<reference evidence="1 2" key="1">
    <citation type="submission" date="2020-04" db="EMBL/GenBank/DDBJ databases">
        <authorList>
            <person name="Yin C."/>
        </authorList>
    </citation>
    <scope>NUCLEOTIDE SEQUENCE [LARGE SCALE GENOMIC DNA]</scope>
    <source>
        <strain evidence="1 2">Ak56</strain>
    </source>
</reference>
<dbReference type="RefSeq" id="WP_168741430.1">
    <property type="nucleotide sequence ID" value="NZ_JABAHZ010000006.1"/>
</dbReference>
<name>A0A847SWX7_9BACT</name>
<gene>
    <name evidence="1" type="ORF">HGH91_24155</name>
</gene>
<sequence>MIQEVNVIESILARLNEVAGIEGRYKACKSGKKEIDGEIDFRFRNGGYHAFVEIKREFKAYHLPDIINYSKKYRPLMVVAEHIYPAQKEILKNNGIGYLDGAGNIFLEQGNNILWLEGHKPINTKKRVTNRAFTKTGLKLVFYFLINEESINLPYRALAEAAGVSLGNIKNVIEGLNEAGFILQIGKERKVLQNKKALLERWITGYQETLRPSLHLGDFNFAGQEKATNWKQLPDADMPMVWGGEAAAELLIDFLKPEQLILYTEKEKLAVTREWRLIPHKDGQLRLYRKFWNSLNWDKKKLAPPILVYADLMITGDPRCIDAGVIVYNKFLKDEFERR</sequence>
<protein>
    <recommendedName>
        <fullName evidence="3">Transcriptional regulator, AbiEi antitoxin, Type IV TA system</fullName>
    </recommendedName>
</protein>
<evidence type="ECO:0000313" key="1">
    <source>
        <dbReference type="EMBL" id="NLR81742.1"/>
    </source>
</evidence>
<evidence type="ECO:0008006" key="3">
    <source>
        <dbReference type="Google" id="ProtNLM"/>
    </source>
</evidence>
<organism evidence="1 2">
    <name type="scientific">Chitinophaga eiseniae</name>
    <dbReference type="NCBI Taxonomy" id="634771"/>
    <lineage>
        <taxon>Bacteria</taxon>
        <taxon>Pseudomonadati</taxon>
        <taxon>Bacteroidota</taxon>
        <taxon>Chitinophagia</taxon>
        <taxon>Chitinophagales</taxon>
        <taxon>Chitinophagaceae</taxon>
        <taxon>Chitinophaga</taxon>
    </lineage>
</organism>
<dbReference type="InterPro" id="IPR019238">
    <property type="entry name" value="AbiEi_2"/>
</dbReference>
<accession>A0A847SWX7</accession>
<evidence type="ECO:0000313" key="2">
    <source>
        <dbReference type="Proteomes" id="UP000552864"/>
    </source>
</evidence>
<dbReference type="Proteomes" id="UP000552864">
    <property type="component" value="Unassembled WGS sequence"/>
</dbReference>
<dbReference type="AlphaFoldDB" id="A0A847SWX7"/>
<dbReference type="EMBL" id="JABAHZ010000006">
    <property type="protein sequence ID" value="NLR81742.1"/>
    <property type="molecule type" value="Genomic_DNA"/>
</dbReference>
<proteinExistence type="predicted"/>